<feature type="transmembrane region" description="Helical" evidence="1">
    <location>
        <begin position="262"/>
        <end position="280"/>
    </location>
</feature>
<keyword evidence="1" id="KW-0472">Membrane</keyword>
<keyword evidence="1" id="KW-0812">Transmembrane</keyword>
<keyword evidence="1" id="KW-1133">Transmembrane helix</keyword>
<organism evidence="2 3">
    <name type="scientific">Thermoanaerobacter kivui</name>
    <name type="common">Acetogenium kivui</name>
    <dbReference type="NCBI Taxonomy" id="2325"/>
    <lineage>
        <taxon>Bacteria</taxon>
        <taxon>Bacillati</taxon>
        <taxon>Bacillota</taxon>
        <taxon>Clostridia</taxon>
        <taxon>Thermoanaerobacterales</taxon>
        <taxon>Thermoanaerobacteraceae</taxon>
        <taxon>Thermoanaerobacter</taxon>
    </lineage>
</organism>
<feature type="transmembrane region" description="Helical" evidence="1">
    <location>
        <begin position="356"/>
        <end position="379"/>
    </location>
</feature>
<dbReference type="AlphaFoldDB" id="A0A097AQZ4"/>
<feature type="transmembrane region" description="Helical" evidence="1">
    <location>
        <begin position="178"/>
        <end position="206"/>
    </location>
</feature>
<dbReference type="KEGG" id="tki:TKV_c10710"/>
<dbReference type="STRING" id="2325.TKV_c10710"/>
<reference evidence="3" key="1">
    <citation type="journal article" date="2015" name="Genome Announc.">
        <title>Whole-Genome Sequences of 80 Environmental and Clinical Isolates of Burkholderia pseudomallei.</title>
        <authorList>
            <person name="Johnson S.L."/>
            <person name="Baker A.L."/>
            <person name="Chain P.S."/>
            <person name="Currie B.J."/>
            <person name="Daligault H.E."/>
            <person name="Davenport K.W."/>
            <person name="Davis C.B."/>
            <person name="Inglis T.J."/>
            <person name="Kaestli M."/>
            <person name="Koren S."/>
            <person name="Mayo M."/>
            <person name="Merritt A.J."/>
            <person name="Price E.P."/>
            <person name="Sarovich D.S."/>
            <person name="Warner J."/>
            <person name="Rosovitz M.J."/>
        </authorList>
    </citation>
    <scope>NUCLEOTIDE SEQUENCE [LARGE SCALE GENOMIC DNA]</scope>
    <source>
        <strain evidence="3">DSM 2030</strain>
    </source>
</reference>
<evidence type="ECO:0000313" key="2">
    <source>
        <dbReference type="EMBL" id="AIS52245.1"/>
    </source>
</evidence>
<dbReference type="HOGENOM" id="CLU_046665_1_0_9"/>
<feature type="transmembrane region" description="Helical" evidence="1">
    <location>
        <begin position="6"/>
        <end position="24"/>
    </location>
</feature>
<dbReference type="OrthoDB" id="8641791at2"/>
<dbReference type="RefSeq" id="WP_049685027.1">
    <property type="nucleotide sequence ID" value="NZ_CP009170.1"/>
</dbReference>
<evidence type="ECO:0000313" key="3">
    <source>
        <dbReference type="Proteomes" id="UP000029669"/>
    </source>
</evidence>
<feature type="transmembrane region" description="Helical" evidence="1">
    <location>
        <begin position="104"/>
        <end position="134"/>
    </location>
</feature>
<proteinExistence type="predicted"/>
<evidence type="ECO:0000256" key="1">
    <source>
        <dbReference type="SAM" id="Phobius"/>
    </source>
</evidence>
<feature type="transmembrane region" description="Helical" evidence="1">
    <location>
        <begin position="433"/>
        <end position="450"/>
    </location>
</feature>
<feature type="transmembrane region" description="Helical" evidence="1">
    <location>
        <begin position="295"/>
        <end position="315"/>
    </location>
</feature>
<name>A0A097AQZ4_THEKI</name>
<feature type="transmembrane region" description="Helical" evidence="1">
    <location>
        <begin position="31"/>
        <end position="59"/>
    </location>
</feature>
<feature type="transmembrane region" description="Helical" evidence="1">
    <location>
        <begin position="146"/>
        <end position="166"/>
    </location>
</feature>
<accession>A0A097AQZ4</accession>
<sequence length="451" mass="48578">MVILTASHIAYLIMILIILILLLMRKDIILPIILAIFLIGFLSTGNILKAVQILYTAIFVSGKRLWQIIVIISLIISMSKALDDIGADIIITKPFIKYLKTPTFSFWIIGFLMMFLSFFIWPAPAVGLIGTVLINPALKSGIDKVSLASIVSIFGFGSALSGDFFIQGAPSITARATGIPIHTLILVSLPIWATASAVSILILYFITVQQSKKQQQNNYLDINNVNKPSPPFSSVVVSIIAVGLFILDIILMLLFRIHSNAATALIGGTSIIVLIASTLVQKNFLDKTREYLREGFITGMKTFAPIIVISAFFLMGETSMAKEVIGPHAKGYLMDLGVYLSQHIPLNKYTVSLAELLLGILTGLSGSGFSGLPLIGAIAKTFSSTLNLNPAILASIGQIAAIWTGGGTIIPWSTVAVSTMIDVEADKIAKRNMIPVITGLIAGYIVTILLL</sequence>
<feature type="transmembrane region" description="Helical" evidence="1">
    <location>
        <begin position="65"/>
        <end position="83"/>
    </location>
</feature>
<dbReference type="eggNOG" id="COG1906">
    <property type="taxonomic scope" value="Bacteria"/>
</dbReference>
<feature type="transmembrane region" description="Helical" evidence="1">
    <location>
        <begin position="232"/>
        <end position="255"/>
    </location>
</feature>
<keyword evidence="3" id="KW-1185">Reference proteome</keyword>
<feature type="transmembrane region" description="Helical" evidence="1">
    <location>
        <begin position="391"/>
        <end position="412"/>
    </location>
</feature>
<dbReference type="EMBL" id="CP009170">
    <property type="protein sequence ID" value="AIS52245.1"/>
    <property type="molecule type" value="Genomic_DNA"/>
</dbReference>
<protein>
    <submittedName>
        <fullName evidence="2">Uncharacterized protein</fullName>
    </submittedName>
</protein>
<gene>
    <name evidence="2" type="ORF">TKV_c10710</name>
</gene>
<dbReference type="Proteomes" id="UP000029669">
    <property type="component" value="Chromosome"/>
</dbReference>